<feature type="transmembrane region" description="Helical" evidence="1">
    <location>
        <begin position="56"/>
        <end position="75"/>
    </location>
</feature>
<feature type="transmembrane region" description="Helical" evidence="1">
    <location>
        <begin position="87"/>
        <end position="110"/>
    </location>
</feature>
<dbReference type="NCBIfam" id="TIGR04370">
    <property type="entry name" value="glyco_rpt_poly"/>
    <property type="match status" value="1"/>
</dbReference>
<dbReference type="InterPro" id="IPR029468">
    <property type="entry name" value="O-ag_pol_Wzy"/>
</dbReference>
<proteinExistence type="predicted"/>
<evidence type="ECO:0000313" key="3">
    <source>
        <dbReference type="Proteomes" id="UP000237752"/>
    </source>
</evidence>
<feature type="transmembrane region" description="Helical" evidence="1">
    <location>
        <begin position="212"/>
        <end position="231"/>
    </location>
</feature>
<gene>
    <name evidence="2" type="ORF">CLV47_101137</name>
</gene>
<feature type="transmembrane region" description="Helical" evidence="1">
    <location>
        <begin position="171"/>
        <end position="192"/>
    </location>
</feature>
<accession>A0A2T1A5X5</accession>
<feature type="transmembrane region" description="Helical" evidence="1">
    <location>
        <begin position="130"/>
        <end position="150"/>
    </location>
</feature>
<evidence type="ECO:0000256" key="1">
    <source>
        <dbReference type="SAM" id="Phobius"/>
    </source>
</evidence>
<feature type="transmembrane region" description="Helical" evidence="1">
    <location>
        <begin position="468"/>
        <end position="484"/>
    </location>
</feature>
<dbReference type="AlphaFoldDB" id="A0A2T1A5X5"/>
<comment type="caution">
    <text evidence="2">The sequence shown here is derived from an EMBL/GenBank/DDBJ whole genome shotgun (WGS) entry which is preliminary data.</text>
</comment>
<keyword evidence="1" id="KW-1133">Transmembrane helix</keyword>
<dbReference type="EMBL" id="PVUE01000001">
    <property type="protein sequence ID" value="PRZ44013.1"/>
    <property type="molecule type" value="Genomic_DNA"/>
</dbReference>
<feature type="transmembrane region" description="Helical" evidence="1">
    <location>
        <begin position="442"/>
        <end position="462"/>
    </location>
</feature>
<protein>
    <submittedName>
        <fullName evidence="2">Oligosaccharide repeat unit polymerase</fullName>
    </submittedName>
</protein>
<keyword evidence="1" id="KW-0812">Transmembrane</keyword>
<evidence type="ECO:0000313" key="2">
    <source>
        <dbReference type="EMBL" id="PRZ44013.1"/>
    </source>
</evidence>
<dbReference type="Pfam" id="PF14296">
    <property type="entry name" value="O-ag_pol_Wzy"/>
    <property type="match status" value="1"/>
</dbReference>
<organism evidence="2 3">
    <name type="scientific">Antricoccus suffuscus</name>
    <dbReference type="NCBI Taxonomy" id="1629062"/>
    <lineage>
        <taxon>Bacteria</taxon>
        <taxon>Bacillati</taxon>
        <taxon>Actinomycetota</taxon>
        <taxon>Actinomycetes</taxon>
        <taxon>Geodermatophilales</taxon>
        <taxon>Antricoccaceae</taxon>
        <taxon>Antricoccus</taxon>
    </lineage>
</organism>
<keyword evidence="3" id="KW-1185">Reference proteome</keyword>
<keyword evidence="1" id="KW-0472">Membrane</keyword>
<feature type="transmembrane region" description="Helical" evidence="1">
    <location>
        <begin position="407"/>
        <end position="430"/>
    </location>
</feature>
<dbReference type="Proteomes" id="UP000237752">
    <property type="component" value="Unassembled WGS sequence"/>
</dbReference>
<name>A0A2T1A5X5_9ACTN</name>
<feature type="transmembrane region" description="Helical" evidence="1">
    <location>
        <begin position="27"/>
        <end position="44"/>
    </location>
</feature>
<reference evidence="2 3" key="1">
    <citation type="submission" date="2018-03" db="EMBL/GenBank/DDBJ databases">
        <title>Genomic Encyclopedia of Archaeal and Bacterial Type Strains, Phase II (KMG-II): from individual species to whole genera.</title>
        <authorList>
            <person name="Goeker M."/>
        </authorList>
    </citation>
    <scope>NUCLEOTIDE SEQUENCE [LARGE SCALE GENOMIC DNA]</scope>
    <source>
        <strain evidence="2 3">DSM 100065</strain>
    </source>
</reference>
<sequence>MPQLSVAKRIDLRTFDRRTERRRQSHQASLIFQGVVVLVLWLYVSSSVDGQRPWDQLYRLAWAGNLLLIAELVLLRRITGRLFSPVVLYFLFLWLFTWGQLALFAFGVSPDGADVLNREQATSVVTAGKYFLYAYWACCLGAVVANWVFPQRRGLRRSSPSAVDWESAIRTVGYLSIAIGIVPFAIINFNNFRVIFAGGYSAYYVEGARLDSPLLSVAYLLIVGLVLIGIAGSLTSRRAAIIGILAIAAVRFAAGDRGEGMIYLVTALLIWTEHGRGVRRRSSVAIVGIGALALLLIPAIGLLRQSYGTGAQDFDVFRDNPVSVTLSTVGGTLFPLVKVVELVPGAHEYALGSSYVGGLLAAVPEPVRSAATSALGVDTDMRSPGVWLQTTLNMSYGPGFTPFAESYLNFGSVGGCIAMALYGGIFLLLLRMPTSTDSSRTIRVVLVLATFALVGFSVRGSINSVFPYYGKYVVVPAFVILLVAQRSRLRRARAAAGESEDE</sequence>
<feature type="transmembrane region" description="Helical" evidence="1">
    <location>
        <begin position="284"/>
        <end position="303"/>
    </location>
</feature>